<name>A0A7S1J4K0_9EUGL</name>
<keyword evidence="1" id="KW-1133">Transmembrane helix</keyword>
<dbReference type="AlphaFoldDB" id="A0A7S1J4K0"/>
<keyword evidence="1" id="KW-0472">Membrane</keyword>
<gene>
    <name evidence="2" type="ORF">EGYM00392_LOCUS43676</name>
</gene>
<feature type="transmembrane region" description="Helical" evidence="1">
    <location>
        <begin position="7"/>
        <end position="33"/>
    </location>
</feature>
<reference evidence="2" key="1">
    <citation type="submission" date="2021-01" db="EMBL/GenBank/DDBJ databases">
        <authorList>
            <person name="Corre E."/>
            <person name="Pelletier E."/>
            <person name="Niang G."/>
            <person name="Scheremetjew M."/>
            <person name="Finn R."/>
            <person name="Kale V."/>
            <person name="Holt S."/>
            <person name="Cochrane G."/>
            <person name="Meng A."/>
            <person name="Brown T."/>
            <person name="Cohen L."/>
        </authorList>
    </citation>
    <scope>NUCLEOTIDE SEQUENCE</scope>
    <source>
        <strain evidence="2">NIES-381</strain>
    </source>
</reference>
<organism evidence="2">
    <name type="scientific">Eutreptiella gymnastica</name>
    <dbReference type="NCBI Taxonomy" id="73025"/>
    <lineage>
        <taxon>Eukaryota</taxon>
        <taxon>Discoba</taxon>
        <taxon>Euglenozoa</taxon>
        <taxon>Euglenida</taxon>
        <taxon>Spirocuta</taxon>
        <taxon>Euglenophyceae</taxon>
        <taxon>Eutreptiales</taxon>
        <taxon>Eutreptiaceae</taxon>
        <taxon>Eutreptiella</taxon>
    </lineage>
</organism>
<protein>
    <submittedName>
        <fullName evidence="2">Uncharacterized protein</fullName>
    </submittedName>
</protein>
<evidence type="ECO:0000313" key="2">
    <source>
        <dbReference type="EMBL" id="CAD9032532.1"/>
    </source>
</evidence>
<proteinExistence type="predicted"/>
<dbReference type="EMBL" id="HBGA01117339">
    <property type="protein sequence ID" value="CAD9032532.1"/>
    <property type="molecule type" value="Transcribed_RNA"/>
</dbReference>
<sequence>MGMLGKILLHMFGCGCGYGAGMVVCVLPGLFFVNSQLLPNLAVCQLEPRSPPQNQVDIGVPGEVPRNYVWHRSGFDVHVSARVGVSMGVFCGRGLWGVVGNFLGGQGALPVTCVWPVLNNFDCRVGRRMGVAMCPCIVVG</sequence>
<evidence type="ECO:0000256" key="1">
    <source>
        <dbReference type="SAM" id="Phobius"/>
    </source>
</evidence>
<keyword evidence="1" id="KW-0812">Transmembrane</keyword>
<accession>A0A7S1J4K0</accession>